<dbReference type="Proteomes" id="UP001199816">
    <property type="component" value="Unassembled WGS sequence"/>
</dbReference>
<proteinExistence type="inferred from homology"/>
<keyword evidence="3 5" id="KW-1133">Transmembrane helix</keyword>
<evidence type="ECO:0000259" key="6">
    <source>
        <dbReference type="PROSITE" id="PS51012"/>
    </source>
</evidence>
<name>A0ABS8PXB7_9BACT</name>
<evidence type="ECO:0000256" key="5">
    <source>
        <dbReference type="RuleBase" id="RU361157"/>
    </source>
</evidence>
<dbReference type="PROSITE" id="PS51012">
    <property type="entry name" value="ABC_TM2"/>
    <property type="match status" value="1"/>
</dbReference>
<keyword evidence="5" id="KW-0813">Transport</keyword>
<evidence type="ECO:0000313" key="7">
    <source>
        <dbReference type="EMBL" id="MCD2425698.1"/>
    </source>
</evidence>
<dbReference type="EMBL" id="JAJNEC010000007">
    <property type="protein sequence ID" value="MCD2425698.1"/>
    <property type="molecule type" value="Genomic_DNA"/>
</dbReference>
<dbReference type="Pfam" id="PF12698">
    <property type="entry name" value="ABC2_membrane_3"/>
    <property type="match status" value="1"/>
</dbReference>
<comment type="similarity">
    <text evidence="5">Belongs to the ABC-2 integral membrane protein family.</text>
</comment>
<dbReference type="PANTHER" id="PTHR43027:SF1">
    <property type="entry name" value="DOXORUBICIN RESISTANCE ABC TRANSPORTER PERMEASE PROTEIN DRRC-RELATED"/>
    <property type="match status" value="1"/>
</dbReference>
<keyword evidence="2 5" id="KW-0812">Transmembrane</keyword>
<comment type="subcellular location">
    <subcellularLocation>
        <location evidence="5">Cell membrane</location>
        <topology evidence="5">Multi-pass membrane protein</topology>
    </subcellularLocation>
    <subcellularLocation>
        <location evidence="1">Membrane</location>
        <topology evidence="1">Multi-pass membrane protein</topology>
    </subcellularLocation>
</comment>
<keyword evidence="8" id="KW-1185">Reference proteome</keyword>
<protein>
    <recommendedName>
        <fullName evidence="5">Transport permease protein</fullName>
    </recommendedName>
</protein>
<dbReference type="InterPro" id="IPR000412">
    <property type="entry name" value="ABC_2_transport"/>
</dbReference>
<dbReference type="PANTHER" id="PTHR43027">
    <property type="entry name" value="DOXORUBICIN RESISTANCE ABC TRANSPORTER PERMEASE PROTEIN DRRC-RELATED"/>
    <property type="match status" value="1"/>
</dbReference>
<feature type="transmembrane region" description="Helical" evidence="5">
    <location>
        <begin position="282"/>
        <end position="301"/>
    </location>
</feature>
<feature type="domain" description="ABC transmembrane type-2" evidence="6">
    <location>
        <begin position="122"/>
        <end position="362"/>
    </location>
</feature>
<feature type="transmembrane region" description="Helical" evidence="5">
    <location>
        <begin position="341"/>
        <end position="359"/>
    </location>
</feature>
<dbReference type="InterPro" id="IPR013525">
    <property type="entry name" value="ABC2_TM"/>
</dbReference>
<accession>A0ABS8PXB7</accession>
<dbReference type="InterPro" id="IPR047817">
    <property type="entry name" value="ABC2_TM_bact-type"/>
</dbReference>
<reference evidence="7 8" key="1">
    <citation type="submission" date="2021-11" db="EMBL/GenBank/DDBJ databases">
        <title>Genomic of Niabella pedocola.</title>
        <authorList>
            <person name="Wu T."/>
        </authorList>
    </citation>
    <scope>NUCLEOTIDE SEQUENCE [LARGE SCALE GENOMIC DNA]</scope>
    <source>
        <strain evidence="7 8">JCM 31011</strain>
    </source>
</reference>
<evidence type="ECO:0000256" key="2">
    <source>
        <dbReference type="ARBA" id="ARBA00022692"/>
    </source>
</evidence>
<dbReference type="PRINTS" id="PR00164">
    <property type="entry name" value="ABC2TRNSPORT"/>
</dbReference>
<evidence type="ECO:0000313" key="8">
    <source>
        <dbReference type="Proteomes" id="UP001199816"/>
    </source>
</evidence>
<organism evidence="7 8">
    <name type="scientific">Niabella pedocola</name>
    <dbReference type="NCBI Taxonomy" id="1752077"/>
    <lineage>
        <taxon>Bacteria</taxon>
        <taxon>Pseudomonadati</taxon>
        <taxon>Bacteroidota</taxon>
        <taxon>Chitinophagia</taxon>
        <taxon>Chitinophagales</taxon>
        <taxon>Chitinophagaceae</taxon>
        <taxon>Niabella</taxon>
    </lineage>
</organism>
<evidence type="ECO:0000256" key="4">
    <source>
        <dbReference type="ARBA" id="ARBA00023136"/>
    </source>
</evidence>
<keyword evidence="5" id="KW-1003">Cell membrane</keyword>
<evidence type="ECO:0000256" key="3">
    <source>
        <dbReference type="ARBA" id="ARBA00022989"/>
    </source>
</evidence>
<feature type="transmembrane region" description="Helical" evidence="5">
    <location>
        <begin position="249"/>
        <end position="270"/>
    </location>
</feature>
<comment type="caution">
    <text evidence="7">The sequence shown here is derived from an EMBL/GenBank/DDBJ whole genome shotgun (WGS) entry which is preliminary data.</text>
</comment>
<feature type="transmembrane region" description="Helical" evidence="5">
    <location>
        <begin position="21"/>
        <end position="44"/>
    </location>
</feature>
<keyword evidence="4 5" id="KW-0472">Membrane</keyword>
<evidence type="ECO:0000256" key="1">
    <source>
        <dbReference type="ARBA" id="ARBA00004141"/>
    </source>
</evidence>
<gene>
    <name evidence="7" type="ORF">LQ567_23140</name>
</gene>
<feature type="transmembrane region" description="Helical" evidence="5">
    <location>
        <begin position="211"/>
        <end position="237"/>
    </location>
</feature>
<dbReference type="InterPro" id="IPR052902">
    <property type="entry name" value="ABC-2_transporter"/>
</dbReference>
<sequence>MKYRQSRALWAITKASFKAIFSQPSSLFFSLLFPIVFILIFGAFTDRPPAARSVAIDPLGDTTSAFLDSLVSSGFIKVVSYKDTATRNADLSKGKLDAVLQIRSTADTAGTQVLLRTSEAGAAALPALIRTIDYAALRMQLHTAHIKKNYSIQTEIVPGKKYRSIDFVLPGQLGFSVLFATLFGIAFIFFNLREQLVLKRFYASPVKKLNILIGIGVSRLFFQLMNVVVLILFGHFFLHFTLVHGALTFVEMLLLSVVMLFLLMGVGLIISSIAKNDTVIPLMINVFGFPQILLSGTFFPVDVFPKWMQRLCELLPLTQFNNAMRKVSFEGLHLYDCWKELGYLGIWIVVIYFTVSRIMRWE</sequence>
<feature type="transmembrane region" description="Helical" evidence="5">
    <location>
        <begin position="167"/>
        <end position="190"/>
    </location>
</feature>
<dbReference type="RefSeq" id="WP_231008251.1">
    <property type="nucleotide sequence ID" value="NZ_JAJNEC010000007.1"/>
</dbReference>